<evidence type="ECO:0000313" key="2">
    <source>
        <dbReference type="EnsemblPlants" id="PGSC0003DMT400092104"/>
    </source>
</evidence>
<dbReference type="Gramene" id="PGSC0003DMT400092104">
    <property type="protein sequence ID" value="PGSC0003DMT400092104"/>
    <property type="gene ID" value="PGSC0003DMG400041675"/>
</dbReference>
<dbReference type="AlphaFoldDB" id="M1DP36"/>
<reference evidence="2" key="2">
    <citation type="submission" date="2015-06" db="UniProtKB">
        <authorList>
            <consortium name="EnsemblPlants"/>
        </authorList>
    </citation>
    <scope>IDENTIFICATION</scope>
    <source>
        <strain evidence="2">DM1-3 516 R44</strain>
    </source>
</reference>
<protein>
    <submittedName>
        <fullName evidence="2">Uncharacterized protein</fullName>
    </submittedName>
</protein>
<proteinExistence type="predicted"/>
<dbReference type="HOGENOM" id="CLU_2517061_0_0_1"/>
<evidence type="ECO:0000313" key="3">
    <source>
        <dbReference type="Proteomes" id="UP000011115"/>
    </source>
</evidence>
<dbReference type="EnsemblPlants" id="PGSC0003DMT400092104">
    <property type="protein sequence ID" value="PGSC0003DMT400092104"/>
    <property type="gene ID" value="PGSC0003DMG400041675"/>
</dbReference>
<keyword evidence="3" id="KW-1185">Reference proteome</keyword>
<name>M1DP36_SOLTU</name>
<reference evidence="3" key="1">
    <citation type="journal article" date="2011" name="Nature">
        <title>Genome sequence and analysis of the tuber crop potato.</title>
        <authorList>
            <consortium name="The Potato Genome Sequencing Consortium"/>
        </authorList>
    </citation>
    <scope>NUCLEOTIDE SEQUENCE [LARGE SCALE GENOMIC DNA]</scope>
    <source>
        <strain evidence="3">cv. DM1-3 516 R44</strain>
    </source>
</reference>
<organism evidence="2 3">
    <name type="scientific">Solanum tuberosum</name>
    <name type="common">Potato</name>
    <dbReference type="NCBI Taxonomy" id="4113"/>
    <lineage>
        <taxon>Eukaryota</taxon>
        <taxon>Viridiplantae</taxon>
        <taxon>Streptophyta</taxon>
        <taxon>Embryophyta</taxon>
        <taxon>Tracheophyta</taxon>
        <taxon>Spermatophyta</taxon>
        <taxon>Magnoliopsida</taxon>
        <taxon>eudicotyledons</taxon>
        <taxon>Gunneridae</taxon>
        <taxon>Pentapetalae</taxon>
        <taxon>asterids</taxon>
        <taxon>lamiids</taxon>
        <taxon>Solanales</taxon>
        <taxon>Solanaceae</taxon>
        <taxon>Solanoideae</taxon>
        <taxon>Solaneae</taxon>
        <taxon>Solanum</taxon>
    </lineage>
</organism>
<evidence type="ECO:0000256" key="1">
    <source>
        <dbReference type="SAM" id="MobiDB-lite"/>
    </source>
</evidence>
<dbReference type="Proteomes" id="UP000011115">
    <property type="component" value="Unassembled WGS sequence"/>
</dbReference>
<sequence length="85" mass="9259">MEKKVIGRAPDPFGKSSSGSAKADVDRLFDQQKDCNSDMARPKVRGRNQPYRKKDKVVVIAMEVALPRSTQAKLPLTGGKGTDKG</sequence>
<dbReference type="InParanoid" id="M1DP36"/>
<feature type="region of interest" description="Disordered" evidence="1">
    <location>
        <begin position="1"/>
        <end position="25"/>
    </location>
</feature>
<accession>M1DP36</accession>
<dbReference type="PaxDb" id="4113-PGSC0003DMT400092104"/>